<keyword evidence="1" id="KW-0472">Membrane</keyword>
<feature type="transmembrane region" description="Helical" evidence="1">
    <location>
        <begin position="99"/>
        <end position="122"/>
    </location>
</feature>
<dbReference type="EMBL" id="PVEP01000001">
    <property type="protein sequence ID" value="PQV58411.1"/>
    <property type="molecule type" value="Genomic_DNA"/>
</dbReference>
<evidence type="ECO:0008006" key="4">
    <source>
        <dbReference type="Google" id="ProtNLM"/>
    </source>
</evidence>
<evidence type="ECO:0000313" key="3">
    <source>
        <dbReference type="Proteomes" id="UP000238338"/>
    </source>
</evidence>
<feature type="transmembrane region" description="Helical" evidence="1">
    <location>
        <begin position="304"/>
        <end position="325"/>
    </location>
</feature>
<evidence type="ECO:0000313" key="2">
    <source>
        <dbReference type="EMBL" id="PQV58411.1"/>
    </source>
</evidence>
<keyword evidence="1" id="KW-0812">Transmembrane</keyword>
<comment type="caution">
    <text evidence="2">The sequence shown here is derived from an EMBL/GenBank/DDBJ whole genome shotgun (WGS) entry which is preliminary data.</text>
</comment>
<feature type="transmembrane region" description="Helical" evidence="1">
    <location>
        <begin position="134"/>
        <end position="155"/>
    </location>
</feature>
<keyword evidence="1" id="KW-1133">Transmembrane helix</keyword>
<feature type="transmembrane region" description="Helical" evidence="1">
    <location>
        <begin position="214"/>
        <end position="240"/>
    </location>
</feature>
<gene>
    <name evidence="2" type="ORF">LX70_00223</name>
</gene>
<evidence type="ECO:0000256" key="1">
    <source>
        <dbReference type="SAM" id="Phobius"/>
    </source>
</evidence>
<feature type="transmembrane region" description="Helical" evidence="1">
    <location>
        <begin position="367"/>
        <end position="387"/>
    </location>
</feature>
<feature type="transmembrane region" description="Helical" evidence="1">
    <location>
        <begin position="74"/>
        <end position="93"/>
    </location>
</feature>
<feature type="transmembrane region" description="Helical" evidence="1">
    <location>
        <begin position="46"/>
        <end position="67"/>
    </location>
</feature>
<dbReference type="AlphaFoldDB" id="A0A2S8SC49"/>
<protein>
    <recommendedName>
        <fullName evidence="4">MFS transporter</fullName>
    </recommendedName>
</protein>
<accession>A0A2S8SC49</accession>
<proteinExistence type="predicted"/>
<feature type="transmembrane region" description="Helical" evidence="1">
    <location>
        <begin position="337"/>
        <end position="361"/>
    </location>
</feature>
<feature type="transmembrane region" description="Helical" evidence="1">
    <location>
        <begin position="279"/>
        <end position="298"/>
    </location>
</feature>
<organism evidence="2 3">
    <name type="scientific">Albidovulum denitrificans</name>
    <dbReference type="NCBI Taxonomy" id="404881"/>
    <lineage>
        <taxon>Bacteria</taxon>
        <taxon>Pseudomonadati</taxon>
        <taxon>Pseudomonadota</taxon>
        <taxon>Alphaproteobacteria</taxon>
        <taxon>Rhodobacterales</taxon>
        <taxon>Paracoccaceae</taxon>
        <taxon>Albidovulum</taxon>
    </lineage>
</organism>
<dbReference type="InterPro" id="IPR036259">
    <property type="entry name" value="MFS_trans_sf"/>
</dbReference>
<dbReference type="Gene3D" id="1.20.1250.20">
    <property type="entry name" value="MFS general substrate transporter like domains"/>
    <property type="match status" value="1"/>
</dbReference>
<feature type="transmembrane region" description="Helical" evidence="1">
    <location>
        <begin position="246"/>
        <end position="267"/>
    </location>
</feature>
<sequence>MERHERLGVWLLAIGQTLGFATLLFSFGAILLALEAETPWSRAELALGPSLGLGVEALVVTATGRLVDRGQGGALLAGSALLGAVALAALSQVQSLWGWYALWAVLGVAQAAGLYETCFSFLTRRLGLGARPAIVRVTLVAGFASTLAFIIGATAGEALGWRAALLIFAALQLCITLPVNVIGVRLLRRGERRGGGAEATGNGAVRAALRNPAFWALAAIFGLTMGTHMMLVSLALPVLMDRGASHALAVVVASTVGPMQVVGRLGMMLGGARVRSGTAVRAVTLVMALASLSLLLSAGHVWLFFAYAVCQGASLGISSILRPVLTAEALGLEDFGAISGTLAIAPLGASAIAPFFGAVLIGAGGVTLFLSVTLALTLCAFAAALWLRSRGI</sequence>
<feature type="transmembrane region" description="Helical" evidence="1">
    <location>
        <begin position="7"/>
        <end position="34"/>
    </location>
</feature>
<dbReference type="RefSeq" id="WP_105512695.1">
    <property type="nucleotide sequence ID" value="NZ_PVEP01000001.1"/>
</dbReference>
<feature type="transmembrane region" description="Helical" evidence="1">
    <location>
        <begin position="161"/>
        <end position="183"/>
    </location>
</feature>
<reference evidence="2 3" key="1">
    <citation type="submission" date="2018-02" db="EMBL/GenBank/DDBJ databases">
        <title>Genomic Encyclopedia of Archaeal and Bacterial Type Strains, Phase II (KMG-II): from individual species to whole genera.</title>
        <authorList>
            <person name="Goeker M."/>
        </authorList>
    </citation>
    <scope>NUCLEOTIDE SEQUENCE [LARGE SCALE GENOMIC DNA]</scope>
    <source>
        <strain evidence="2 3">DSM 18921</strain>
    </source>
</reference>
<dbReference type="Proteomes" id="UP000238338">
    <property type="component" value="Unassembled WGS sequence"/>
</dbReference>
<dbReference type="SUPFAM" id="SSF103473">
    <property type="entry name" value="MFS general substrate transporter"/>
    <property type="match status" value="1"/>
</dbReference>
<name>A0A2S8SC49_9RHOB</name>
<keyword evidence="3" id="KW-1185">Reference proteome</keyword>
<dbReference type="OrthoDB" id="7200137at2"/>